<keyword evidence="3" id="KW-1185">Reference proteome</keyword>
<evidence type="ECO:0000313" key="2">
    <source>
        <dbReference type="EMBL" id="KAK8043014.1"/>
    </source>
</evidence>
<dbReference type="EMBL" id="JAQQWL010000013">
    <property type="protein sequence ID" value="KAK8043014.1"/>
    <property type="molecule type" value="Genomic_DNA"/>
</dbReference>
<keyword evidence="1" id="KW-0812">Transmembrane</keyword>
<feature type="transmembrane region" description="Helical" evidence="1">
    <location>
        <begin position="52"/>
        <end position="74"/>
    </location>
</feature>
<protein>
    <submittedName>
        <fullName evidence="2">Uncharacterized protein</fullName>
    </submittedName>
</protein>
<feature type="non-terminal residue" evidence="2">
    <location>
        <position position="150"/>
    </location>
</feature>
<dbReference type="GeneID" id="92097969"/>
<reference evidence="2 3" key="1">
    <citation type="submission" date="2023-01" db="EMBL/GenBank/DDBJ databases">
        <title>Analysis of 21 Apiospora genomes using comparative genomics revels a genus with tremendous synthesis potential of carbohydrate active enzymes and secondary metabolites.</title>
        <authorList>
            <person name="Sorensen T."/>
        </authorList>
    </citation>
    <scope>NUCLEOTIDE SEQUENCE [LARGE SCALE GENOMIC DNA]</scope>
    <source>
        <strain evidence="2 3">CBS 135458</strain>
    </source>
</reference>
<comment type="caution">
    <text evidence="2">The sequence shown here is derived from an EMBL/GenBank/DDBJ whole genome shotgun (WGS) entry which is preliminary data.</text>
</comment>
<dbReference type="Proteomes" id="UP001480595">
    <property type="component" value="Unassembled WGS sequence"/>
</dbReference>
<gene>
    <name evidence="2" type="ORF">PG994_013497</name>
</gene>
<evidence type="ECO:0000256" key="1">
    <source>
        <dbReference type="SAM" id="Phobius"/>
    </source>
</evidence>
<name>A0ABR1T8U2_9PEZI</name>
<organism evidence="2 3">
    <name type="scientific">Apiospora phragmitis</name>
    <dbReference type="NCBI Taxonomy" id="2905665"/>
    <lineage>
        <taxon>Eukaryota</taxon>
        <taxon>Fungi</taxon>
        <taxon>Dikarya</taxon>
        <taxon>Ascomycota</taxon>
        <taxon>Pezizomycotina</taxon>
        <taxon>Sordariomycetes</taxon>
        <taxon>Xylariomycetidae</taxon>
        <taxon>Amphisphaeriales</taxon>
        <taxon>Apiosporaceae</taxon>
        <taxon>Apiospora</taxon>
    </lineage>
</organism>
<accession>A0ABR1T8U2</accession>
<sequence>MVALALARFFANLILLASFLGFGIIVLVLLVQQVKGITIVTLWQIGTRAHTLIAVNYFSVGCVVVTTPALALGPDLDLAQPLMRFALHATWRQAGIPVLIRVCGFVTQFLMTSGVAVASSSSSSSLSSDWTSFTLQAQAATAGKDSSRIM</sequence>
<dbReference type="RefSeq" id="XP_066709867.1">
    <property type="nucleotide sequence ID" value="XM_066864906.1"/>
</dbReference>
<keyword evidence="1" id="KW-0472">Membrane</keyword>
<proteinExistence type="predicted"/>
<feature type="transmembrane region" description="Helical" evidence="1">
    <location>
        <begin position="6"/>
        <end position="31"/>
    </location>
</feature>
<keyword evidence="1" id="KW-1133">Transmembrane helix</keyword>
<evidence type="ECO:0000313" key="3">
    <source>
        <dbReference type="Proteomes" id="UP001480595"/>
    </source>
</evidence>